<sequence length="65" mass="7273">MESKFGLTVDSALIGLENIDMLKNPDLSFIWYDDKENRKVIEGQDLYASILAIDNGVVVAPTSLW</sequence>
<dbReference type="AlphaFoldDB" id="A0AAJ6AKB0"/>
<protein>
    <submittedName>
        <fullName evidence="1">Uncharacterized protein</fullName>
    </submittedName>
</protein>
<proteinExistence type="predicted"/>
<evidence type="ECO:0000313" key="1">
    <source>
        <dbReference type="EMBL" id="WGH92468.1"/>
    </source>
</evidence>
<reference evidence="1 2" key="1">
    <citation type="submission" date="2023-03" db="EMBL/GenBank/DDBJ databases">
        <title>Complete genome sequences of several Auritidibacter ignavus strains isolated from ear infections.</title>
        <authorList>
            <person name="Baehr T."/>
            <person name="Baumhoegger A.M."/>
        </authorList>
    </citation>
    <scope>NUCLEOTIDE SEQUENCE [LARGE SCALE GENOMIC DNA]</scope>
    <source>
        <strain evidence="1 2">BABAE-6</strain>
    </source>
</reference>
<accession>A0AAJ6AKB0</accession>
<dbReference type="GeneID" id="83696058"/>
<dbReference type="Proteomes" id="UP001224674">
    <property type="component" value="Chromosome"/>
</dbReference>
<keyword evidence="2" id="KW-1185">Reference proteome</keyword>
<evidence type="ECO:0000313" key="2">
    <source>
        <dbReference type="Proteomes" id="UP001224674"/>
    </source>
</evidence>
<gene>
    <name evidence="1" type="ORF">QDX21_09085</name>
</gene>
<dbReference type="RefSeq" id="WP_110099197.1">
    <property type="nucleotide sequence ID" value="NZ_CP122561.1"/>
</dbReference>
<name>A0AAJ6AKB0_9MICC</name>
<organism evidence="1 2">
    <name type="scientific">Auritidibacter ignavus</name>
    <dbReference type="NCBI Taxonomy" id="678932"/>
    <lineage>
        <taxon>Bacteria</taxon>
        <taxon>Bacillati</taxon>
        <taxon>Actinomycetota</taxon>
        <taxon>Actinomycetes</taxon>
        <taxon>Micrococcales</taxon>
        <taxon>Micrococcaceae</taxon>
        <taxon>Auritidibacter</taxon>
    </lineage>
</organism>
<dbReference type="EMBL" id="CP122566">
    <property type="protein sequence ID" value="WGH92468.1"/>
    <property type="molecule type" value="Genomic_DNA"/>
</dbReference>